<keyword evidence="3" id="KW-1185">Reference proteome</keyword>
<dbReference type="Proteomes" id="UP000605148">
    <property type="component" value="Unassembled WGS sequence"/>
</dbReference>
<dbReference type="GO" id="GO:0030497">
    <property type="term" value="P:fatty acid elongation"/>
    <property type="evidence" value="ECO:0007669"/>
    <property type="project" value="TreeGrafter"/>
</dbReference>
<reference evidence="2" key="1">
    <citation type="journal article" date="2014" name="Int. J. Syst. Evol. Microbiol.">
        <title>Complete genome sequence of Corynebacterium casei LMG S-19264T (=DSM 44701T), isolated from a smear-ripened cheese.</title>
        <authorList>
            <consortium name="US DOE Joint Genome Institute (JGI-PGF)"/>
            <person name="Walter F."/>
            <person name="Albersmeier A."/>
            <person name="Kalinowski J."/>
            <person name="Ruckert C."/>
        </authorList>
    </citation>
    <scope>NUCLEOTIDE SEQUENCE</scope>
    <source>
        <strain evidence="2">CGMCC 1.12426</strain>
    </source>
</reference>
<dbReference type="AlphaFoldDB" id="A0A916X063"/>
<accession>A0A916X063</accession>
<reference evidence="2" key="2">
    <citation type="submission" date="2020-09" db="EMBL/GenBank/DDBJ databases">
        <authorList>
            <person name="Sun Q."/>
            <person name="Zhou Y."/>
        </authorList>
    </citation>
    <scope>NUCLEOTIDE SEQUENCE</scope>
    <source>
        <strain evidence="2">CGMCC 1.12426</strain>
    </source>
</reference>
<evidence type="ECO:0000313" key="2">
    <source>
        <dbReference type="EMBL" id="GGB46456.1"/>
    </source>
</evidence>
<dbReference type="PANTHER" id="PTHR42760:SF135">
    <property type="entry name" value="BLL7886 PROTEIN"/>
    <property type="match status" value="1"/>
</dbReference>
<dbReference type="GO" id="GO:0016616">
    <property type="term" value="F:oxidoreductase activity, acting on the CH-OH group of donors, NAD or NADP as acceptor"/>
    <property type="evidence" value="ECO:0007669"/>
    <property type="project" value="TreeGrafter"/>
</dbReference>
<dbReference type="FunFam" id="3.40.50.720:FF:000084">
    <property type="entry name" value="Short-chain dehydrogenase reductase"/>
    <property type="match status" value="1"/>
</dbReference>
<dbReference type="PROSITE" id="PS00061">
    <property type="entry name" value="ADH_SHORT"/>
    <property type="match status" value="1"/>
</dbReference>
<dbReference type="EMBL" id="BMFA01000005">
    <property type="protein sequence ID" value="GGB46456.1"/>
    <property type="molecule type" value="Genomic_DNA"/>
</dbReference>
<comment type="caution">
    <text evidence="2">The sequence shown here is derived from an EMBL/GenBank/DDBJ whole genome shotgun (WGS) entry which is preliminary data.</text>
</comment>
<dbReference type="InterPro" id="IPR002347">
    <property type="entry name" value="SDR_fam"/>
</dbReference>
<organism evidence="2 3">
    <name type="scientific">Roseibium aquae</name>
    <dbReference type="NCBI Taxonomy" id="1323746"/>
    <lineage>
        <taxon>Bacteria</taxon>
        <taxon>Pseudomonadati</taxon>
        <taxon>Pseudomonadota</taxon>
        <taxon>Alphaproteobacteria</taxon>
        <taxon>Hyphomicrobiales</taxon>
        <taxon>Stappiaceae</taxon>
        <taxon>Roseibium</taxon>
    </lineage>
</organism>
<gene>
    <name evidence="2" type="ORF">GCM10011316_18230</name>
</gene>
<dbReference type="Gene3D" id="3.40.50.720">
    <property type="entry name" value="NAD(P)-binding Rossmann-like Domain"/>
    <property type="match status" value="1"/>
</dbReference>
<dbReference type="CDD" id="cd05233">
    <property type="entry name" value="SDR_c"/>
    <property type="match status" value="1"/>
</dbReference>
<sequence>MARAGELTGRKVLITGASSGLGQHFAKLCAAHGAQVAVAARRSDRLRALLEELPADSGRAHAAVELDVCDADAVRKAVRQTAETLGGLDILVNNAGTARSGSPLNQTINDFDAVMDVNLRGVWLMAAECGRYWREKAVPGNIINIASVLGERVASGVAAYCVSKAGVVQMTKAFALDLARHDIRVNALAPGYFETEINAGFFETDAGKQMIKRIPMRRIGNFEDLNGPFLLLASDASRYMTGAIMPVDGGHLVSSM</sequence>
<dbReference type="Pfam" id="PF13561">
    <property type="entry name" value="adh_short_C2"/>
    <property type="match status" value="1"/>
</dbReference>
<dbReference type="PANTHER" id="PTHR42760">
    <property type="entry name" value="SHORT-CHAIN DEHYDROGENASES/REDUCTASES FAMILY MEMBER"/>
    <property type="match status" value="1"/>
</dbReference>
<comment type="similarity">
    <text evidence="1">Belongs to the short-chain dehydrogenases/reductases (SDR) family.</text>
</comment>
<dbReference type="InterPro" id="IPR036291">
    <property type="entry name" value="NAD(P)-bd_dom_sf"/>
</dbReference>
<protein>
    <submittedName>
        <fullName evidence="2">3-oxoacyl-ACP reductase</fullName>
    </submittedName>
</protein>
<dbReference type="NCBIfam" id="NF005559">
    <property type="entry name" value="PRK07231.1"/>
    <property type="match status" value="1"/>
</dbReference>
<dbReference type="PRINTS" id="PR00081">
    <property type="entry name" value="GDHRDH"/>
</dbReference>
<dbReference type="RefSeq" id="WP_150496071.1">
    <property type="nucleotide sequence ID" value="NZ_BMFA01000005.1"/>
</dbReference>
<name>A0A916X063_9HYPH</name>
<dbReference type="OrthoDB" id="9796652at2"/>
<evidence type="ECO:0000313" key="3">
    <source>
        <dbReference type="Proteomes" id="UP000605148"/>
    </source>
</evidence>
<dbReference type="InterPro" id="IPR020904">
    <property type="entry name" value="Sc_DH/Rdtase_CS"/>
</dbReference>
<dbReference type="PRINTS" id="PR00080">
    <property type="entry name" value="SDRFAMILY"/>
</dbReference>
<dbReference type="SUPFAM" id="SSF51735">
    <property type="entry name" value="NAD(P)-binding Rossmann-fold domains"/>
    <property type="match status" value="1"/>
</dbReference>
<evidence type="ECO:0000256" key="1">
    <source>
        <dbReference type="ARBA" id="ARBA00006484"/>
    </source>
</evidence>
<proteinExistence type="inferred from homology"/>